<dbReference type="SUPFAM" id="SSF102114">
    <property type="entry name" value="Radical SAM enzymes"/>
    <property type="match status" value="1"/>
</dbReference>
<dbReference type="Proteomes" id="UP001597294">
    <property type="component" value="Unassembled WGS sequence"/>
</dbReference>
<evidence type="ECO:0000256" key="3">
    <source>
        <dbReference type="ARBA" id="ARBA00022723"/>
    </source>
</evidence>
<dbReference type="SMART" id="SM00729">
    <property type="entry name" value="Elp3"/>
    <property type="match status" value="1"/>
</dbReference>
<dbReference type="InterPro" id="IPR058240">
    <property type="entry name" value="rSAM_sf"/>
</dbReference>
<keyword evidence="3" id="KW-0479">Metal-binding</keyword>
<evidence type="ECO:0000256" key="4">
    <source>
        <dbReference type="ARBA" id="ARBA00023004"/>
    </source>
</evidence>
<organism evidence="7 8">
    <name type="scientific">Kiloniella antarctica</name>
    <dbReference type="NCBI Taxonomy" id="1550907"/>
    <lineage>
        <taxon>Bacteria</taxon>
        <taxon>Pseudomonadati</taxon>
        <taxon>Pseudomonadota</taxon>
        <taxon>Alphaproteobacteria</taxon>
        <taxon>Rhodospirillales</taxon>
        <taxon>Kiloniellaceae</taxon>
        <taxon>Kiloniella</taxon>
    </lineage>
</organism>
<dbReference type="Pfam" id="PF04055">
    <property type="entry name" value="Radical_SAM"/>
    <property type="match status" value="1"/>
</dbReference>
<dbReference type="PROSITE" id="PS51918">
    <property type="entry name" value="RADICAL_SAM"/>
    <property type="match status" value="1"/>
</dbReference>
<feature type="domain" description="Radical SAM core" evidence="6">
    <location>
        <begin position="42"/>
        <end position="275"/>
    </location>
</feature>
<keyword evidence="5" id="KW-0411">Iron-sulfur</keyword>
<name>A0ABW5BIA6_9PROT</name>
<sequence length="324" mass="35698">MSLNFSGITRLSMFPDFGAYPTLPLCPPWRITTIYYDMPLYRPPSEGNNLIIQATLGCSANYCTFCSMYKTKSYTARPLAQVFADIDSAAREWPTASRVFLADGDALTLSMDNLRAILNKLHETFPALTRVSAYATPKNLIDKSVDELRELKSMKLNLVYMGIESGSTDVLKRVIKGASQKTHGMALDNANAAGLKVSATVILGLAGQAGWEDHIAGTAKLINEHPPTYLSTLQLTLDEGVVDEFMAGQEEGFQFQDDDAILIEQEHLLKLLNPPKPVIFRSNHASNCLPLAGNLPKDRDKLLDVIALAKNQTHLLRSPQMRGL</sequence>
<protein>
    <submittedName>
        <fullName evidence="7">Radical SAM protein</fullName>
    </submittedName>
</protein>
<comment type="caution">
    <text evidence="7">The sequence shown here is derived from an EMBL/GenBank/DDBJ whole genome shotgun (WGS) entry which is preliminary data.</text>
</comment>
<evidence type="ECO:0000256" key="2">
    <source>
        <dbReference type="ARBA" id="ARBA00022691"/>
    </source>
</evidence>
<reference evidence="8" key="1">
    <citation type="journal article" date="2019" name="Int. J. Syst. Evol. Microbiol.">
        <title>The Global Catalogue of Microorganisms (GCM) 10K type strain sequencing project: providing services to taxonomists for standard genome sequencing and annotation.</title>
        <authorList>
            <consortium name="The Broad Institute Genomics Platform"/>
            <consortium name="The Broad Institute Genome Sequencing Center for Infectious Disease"/>
            <person name="Wu L."/>
            <person name="Ma J."/>
        </authorList>
    </citation>
    <scope>NUCLEOTIDE SEQUENCE [LARGE SCALE GENOMIC DNA]</scope>
    <source>
        <strain evidence="8">CGMCC 4.7192</strain>
    </source>
</reference>
<accession>A0ABW5BIA6</accession>
<dbReference type="PANTHER" id="PTHR43409">
    <property type="entry name" value="ANAEROBIC MAGNESIUM-PROTOPORPHYRIN IX MONOMETHYL ESTER CYCLASE-RELATED"/>
    <property type="match status" value="1"/>
</dbReference>
<evidence type="ECO:0000256" key="1">
    <source>
        <dbReference type="ARBA" id="ARBA00001966"/>
    </source>
</evidence>
<dbReference type="InterPro" id="IPR013785">
    <property type="entry name" value="Aldolase_TIM"/>
</dbReference>
<dbReference type="SFLD" id="SFLDS00029">
    <property type="entry name" value="Radical_SAM"/>
    <property type="match status" value="2"/>
</dbReference>
<proteinExistence type="predicted"/>
<dbReference type="SFLD" id="SFLDG01095">
    <property type="entry name" value="Uncharacterised_Radical_SAM_Su"/>
    <property type="match status" value="1"/>
</dbReference>
<evidence type="ECO:0000256" key="5">
    <source>
        <dbReference type="ARBA" id="ARBA00023014"/>
    </source>
</evidence>
<dbReference type="InterPro" id="IPR051198">
    <property type="entry name" value="BchE-like"/>
</dbReference>
<dbReference type="InterPro" id="IPR006638">
    <property type="entry name" value="Elp3/MiaA/NifB-like_rSAM"/>
</dbReference>
<comment type="cofactor">
    <cofactor evidence="1">
        <name>[4Fe-4S] cluster</name>
        <dbReference type="ChEBI" id="CHEBI:49883"/>
    </cofactor>
</comment>
<dbReference type="Gene3D" id="3.20.20.70">
    <property type="entry name" value="Aldolase class I"/>
    <property type="match status" value="1"/>
</dbReference>
<dbReference type="SFLD" id="SFLDG01082">
    <property type="entry name" value="B12-binding_domain_containing"/>
    <property type="match status" value="1"/>
</dbReference>
<dbReference type="InterPro" id="IPR007197">
    <property type="entry name" value="rSAM"/>
</dbReference>
<dbReference type="EMBL" id="JBHUII010000001">
    <property type="protein sequence ID" value="MFD2204603.1"/>
    <property type="molecule type" value="Genomic_DNA"/>
</dbReference>
<evidence type="ECO:0000313" key="7">
    <source>
        <dbReference type="EMBL" id="MFD2204603.1"/>
    </source>
</evidence>
<keyword evidence="8" id="KW-1185">Reference proteome</keyword>
<dbReference type="PANTHER" id="PTHR43409:SF4">
    <property type="entry name" value="RADICAL SAM SUPERFAMILY PROTEIN"/>
    <property type="match status" value="1"/>
</dbReference>
<evidence type="ECO:0000313" key="8">
    <source>
        <dbReference type="Proteomes" id="UP001597294"/>
    </source>
</evidence>
<evidence type="ECO:0000259" key="6">
    <source>
        <dbReference type="PROSITE" id="PS51918"/>
    </source>
</evidence>
<dbReference type="CDD" id="cd01335">
    <property type="entry name" value="Radical_SAM"/>
    <property type="match status" value="1"/>
</dbReference>
<gene>
    <name evidence="7" type="ORF">ACFSKO_03225</name>
</gene>
<keyword evidence="2" id="KW-0949">S-adenosyl-L-methionine</keyword>
<keyword evidence="4" id="KW-0408">Iron</keyword>